<feature type="region of interest" description="Disordered" evidence="1">
    <location>
        <begin position="3230"/>
        <end position="3251"/>
    </location>
</feature>
<dbReference type="EMBL" id="JAIWYP010000010">
    <property type="protein sequence ID" value="KAH3751683.1"/>
    <property type="molecule type" value="Genomic_DNA"/>
</dbReference>
<evidence type="ECO:0000313" key="4">
    <source>
        <dbReference type="Proteomes" id="UP000828390"/>
    </source>
</evidence>
<feature type="domain" description="AAA+ ATPase" evidence="2">
    <location>
        <begin position="580"/>
        <end position="708"/>
    </location>
</feature>
<proteinExistence type="predicted"/>
<dbReference type="Pfam" id="PF07728">
    <property type="entry name" value="AAA_5"/>
    <property type="match status" value="1"/>
</dbReference>
<organism evidence="3 4">
    <name type="scientific">Dreissena polymorpha</name>
    <name type="common">Zebra mussel</name>
    <name type="synonym">Mytilus polymorpha</name>
    <dbReference type="NCBI Taxonomy" id="45954"/>
    <lineage>
        <taxon>Eukaryota</taxon>
        <taxon>Metazoa</taxon>
        <taxon>Spiralia</taxon>
        <taxon>Lophotrochozoa</taxon>
        <taxon>Mollusca</taxon>
        <taxon>Bivalvia</taxon>
        <taxon>Autobranchia</taxon>
        <taxon>Heteroconchia</taxon>
        <taxon>Euheterodonta</taxon>
        <taxon>Imparidentia</taxon>
        <taxon>Neoheterodontei</taxon>
        <taxon>Myida</taxon>
        <taxon>Dreissenoidea</taxon>
        <taxon>Dreissenidae</taxon>
        <taxon>Dreissena</taxon>
    </lineage>
</organism>
<dbReference type="GO" id="GO:0005524">
    <property type="term" value="F:ATP binding"/>
    <property type="evidence" value="ECO:0007669"/>
    <property type="project" value="InterPro"/>
</dbReference>
<reference evidence="3" key="1">
    <citation type="journal article" date="2019" name="bioRxiv">
        <title>The Genome of the Zebra Mussel, Dreissena polymorpha: A Resource for Invasive Species Research.</title>
        <authorList>
            <person name="McCartney M.A."/>
            <person name="Auch B."/>
            <person name="Kono T."/>
            <person name="Mallez S."/>
            <person name="Zhang Y."/>
            <person name="Obille A."/>
            <person name="Becker A."/>
            <person name="Abrahante J.E."/>
            <person name="Garbe J."/>
            <person name="Badalamenti J.P."/>
            <person name="Herman A."/>
            <person name="Mangelson H."/>
            <person name="Liachko I."/>
            <person name="Sullivan S."/>
            <person name="Sone E.D."/>
            <person name="Koren S."/>
            <person name="Silverstein K.A.T."/>
            <person name="Beckman K.B."/>
            <person name="Gohl D.M."/>
        </authorList>
    </citation>
    <scope>NUCLEOTIDE SEQUENCE</scope>
    <source>
        <strain evidence="3">Duluth1</strain>
        <tissue evidence="3">Whole animal</tissue>
    </source>
</reference>
<evidence type="ECO:0000313" key="3">
    <source>
        <dbReference type="EMBL" id="KAH3751683.1"/>
    </source>
</evidence>
<feature type="compositionally biased region" description="Basic residues" evidence="1">
    <location>
        <begin position="3239"/>
        <end position="3251"/>
    </location>
</feature>
<dbReference type="GO" id="GO:0016887">
    <property type="term" value="F:ATP hydrolysis activity"/>
    <property type="evidence" value="ECO:0007669"/>
    <property type="project" value="InterPro"/>
</dbReference>
<dbReference type="PANTHER" id="PTHR22605">
    <property type="entry name" value="RZ-TYPE DOMAIN-CONTAINING PROTEIN"/>
    <property type="match status" value="1"/>
</dbReference>
<comment type="caution">
    <text evidence="3">The sequence shown here is derived from an EMBL/GenBank/DDBJ whole genome shotgun (WGS) entry which is preliminary data.</text>
</comment>
<dbReference type="SUPFAM" id="SSF52540">
    <property type="entry name" value="P-loop containing nucleoside triphosphate hydrolases"/>
    <property type="match status" value="2"/>
</dbReference>
<feature type="domain" description="AAA+ ATPase" evidence="2">
    <location>
        <begin position="900"/>
        <end position="1038"/>
    </location>
</feature>
<name>A0A9D4DMK4_DREPO</name>
<gene>
    <name evidence="3" type="ORF">DPMN_186252</name>
</gene>
<dbReference type="PANTHER" id="PTHR22605:SF1">
    <property type="entry name" value="RZ-TYPE DOMAIN-CONTAINING PROTEIN"/>
    <property type="match status" value="1"/>
</dbReference>
<dbReference type="InterPro" id="IPR011704">
    <property type="entry name" value="ATPase_dyneun-rel_AAA"/>
</dbReference>
<reference evidence="3" key="2">
    <citation type="submission" date="2020-11" db="EMBL/GenBank/DDBJ databases">
        <authorList>
            <person name="McCartney M.A."/>
            <person name="Auch B."/>
            <person name="Kono T."/>
            <person name="Mallez S."/>
            <person name="Becker A."/>
            <person name="Gohl D.M."/>
            <person name="Silverstein K.A.T."/>
            <person name="Koren S."/>
            <person name="Bechman K.B."/>
            <person name="Herman A."/>
            <person name="Abrahante J.E."/>
            <person name="Garbe J."/>
        </authorList>
    </citation>
    <scope>NUCLEOTIDE SEQUENCE</scope>
    <source>
        <strain evidence="3">Duluth1</strain>
        <tissue evidence="3">Whole animal</tissue>
    </source>
</reference>
<dbReference type="SMART" id="SM00382">
    <property type="entry name" value="AAA"/>
    <property type="match status" value="2"/>
</dbReference>
<evidence type="ECO:0000259" key="2">
    <source>
        <dbReference type="SMART" id="SM00382"/>
    </source>
</evidence>
<dbReference type="InterPro" id="IPR003593">
    <property type="entry name" value="AAA+_ATPase"/>
</dbReference>
<dbReference type="Proteomes" id="UP000828390">
    <property type="component" value="Unassembled WGS sequence"/>
</dbReference>
<dbReference type="GO" id="GO:0004842">
    <property type="term" value="F:ubiquitin-protein transferase activity"/>
    <property type="evidence" value="ECO:0007669"/>
    <property type="project" value="InterPro"/>
</dbReference>
<dbReference type="InterPro" id="IPR031248">
    <property type="entry name" value="RNF213"/>
</dbReference>
<sequence length="3251" mass="370349">MVADGFLSHIGSCLHAIYQDLPSTVYVRPVTDVEETSNALSDIVHEGKLMLLNLEENSDFVARTLMALYYNTFKCLPEPSQVMFCSGETSCDDIDLFLGRCLRSKTFYGHAPLFCVANVEQLPNELQFHLVDRLRELENVDDFRLAVICRGSKTHPFVDQLAGHSFVDQSAIQPVSDKLFSAILQQIYPQISTFTSEVAGLGKSTVISQMARKEGKSVLTVHLSGQVRRNDFVVNIKSLNVKAHHVMHLDIGSVDDPRELDTLVFELIVLSYVASGANAYCLPTATVYIEIANTINNSLRNSLPTTTAFKRIHMQWTQFNDFTASMEPFSANQIVCHYLKALGQNSLDVREIHFKGANAVKPISENECRQLLRSHLSMSSDISYSIVHTFLNVLADQLKKFSASVFFRISYISEMLGSQQGGSVRSCLIKAMVEVAREFASRSVNACRSTQTSVADDRSKATTDLATKLVNRTDSMIRWEDSNHLMYVFHNQNIQTLSPMYRDKLKVPGHILKLFETQMKKDLENYDQKNQSQLQDILQRVARKDPSPIAKDKLKKMCEQYALTPDNLLKMVLIMLRIQANVPVVIMGETGCGKTSLIRYLAGICEVSFSVVNIHAGTTKQNVIQSVLFEHEQCLATPLVQRWLFLDEINTSECIGLICDIICHHICNGKLLAPNLAILGACNPYKLRTVDAINTAGLSSKVKTDDLSKLVYRVLPLPEMMVDFVWDFGSLSDSDEQRYIERMTESMLKSGFKTHTLLSEMLCISQLFVRNEEKSSCVVSLRDVNRCILLVSWFCDVLAKNKSLLLNNLKVNNEVKAIILALTHCYHSRFTDKSTRLSYRKRLVIPLTKHKLGIETATDLHAIIKNAQSDILNRMDLPPGTAKNTALKENVFMILVCILNRIPIFVVGKPGCSKSLAIQVIRSNLRGKDSKDDFFKTLPQLYCVSFQGSESSTSDGILKVFEKAEKYQESNSKDDVLSVVILDEIGLAEISRFNPLKVLHNLLEPDGKSVPNVAVVGISNWALDASKMNRAIHLSRPDMDEEELFETGKSICQSFIEQIKTSKPGLFAKELHSKMELPDMFTWDLEHIAMAYISYTKKLQFKNFHGLRDFYALVKYIAKCLSNKTVLTVETKSQAIMEGLQRNFGGLKSERQSLLNEFQTCVSSTASNWQVPALIKENIQDTIARHLMVITSGESVLGLIDQILTEAGRDKPEMIFGSQFEEDLTDDYHYRILSKIILCMEQGMVLILRDLEHIYGSLYDMLNQNYTRIGKKNNCRVALGPYSNPFCHVAESFRCIVLVEASRLNFTDPPFLNRFEKQFLSFTDILSENQACLVQKLKIWVDNISVIKGRTFSKDDIFPIYSDELLVSLVLSVSKLAKHDGNEDSILTKCKDLLMWIIKPEAILRIQHALDPHIRMLSSDIIREYFELPLHEGLEHLIKFHKYHTDSAMCQDPMYTEANMSFQTRLCMVFTNSNIHTRLPENILNLKVQTEKLGAFKSEKQLASRMQEFWNGEKNVLLIHCHAVDDQRHLTLTMTLVNKFRVENKQLSQSTTYKCVYMVLHMSSKVVQGTATLSEVPTHPLGEINFLCGWDLVTLESLIKPVYSLPQLCSHTLKGAIESMRPLNKVIKDNLFWSFSRIRYGRRSRNVESVSKVIHTIESSEHFLSVLEMKIIEYIEETTDGNSNEGWCMNIANDINALNTSATLLDALRKHIEGTIKMPLAKLIFKLEEIGALDSFFVDDKQMELRQEYWLSIFNSDAFSVVKSQDESGPESFQCTLPDFSLTMPFSRQIFMDIESTKDSFLMEVASAKAKCDIEPDKELPSEVMSELINQHKDIISTKIQLRDWMNYITQCFTDDYMRDYCNQFSYQCCYGLNRLFRIECTYWAINQKLDLSKLKEQYPLEALAVLHCTGWVHTSGIGLFLHMCSVFKDAFPSADSPIQLFTAAHPELIDQQTHVPDQLAEQRTESGYEVMASHTSKIPQPGTIDHVTSLQVAENTQNTEPLHTCVSFLCSYAIPTLENHPDISNYTQWENIFKNLVLAARSISDSSKEYQSLRLCSDIYGMAVVKNNVSIVLLHDIGKSLKENELDSTFVSATLAAILEGIRSVDHQTLYRIIRQYLISCLSLNGSTHFSFLFERLDSDTIPLNHVQMIKFPLEVRIDFATEKESEEDSEESEEDSDVLQQIIMDETFLETNVDCFFTNLDICIQSLFKRKITIGPFEILIIDILETKFELNSEEFDSDIILACGRIFQTREERPIGLQFLTAVSYIRAVTRHLATKVNQGTDLPIFEAFFAAVLSGLENIEIGHQIFILFLKYVAADKSISSVMQFYTKLRDKHAHGEICHWANRYLRTCLEFNTLVHHNATDTLKKAYTLFETDDRAPMAFKAHLVKISVNTPAELQPLLAFTLALNEFYFPTYIRMIDDTSKSLAKPLEDVFTKSLSQEQNSFLKCVLGLNDFSDKRFLHGPETSYQEFALNSVLVSSFALALSSKYSKDTNTMLPPMTQCLLCPLEQGVRYFADVSDCSPLHTFPCVDVMCDGLYHCTCGNIMLFHKPYAKCMVCGCDVDLQTIVTVTQTCNPIASVTDNKAISNTAKEILGFLAKGQIVGSVALRFITSDEVSTLCSEVNKGPPSNSCDVLWASLHHHWANVKVMLNLEDFETGIFFHLVMRKGKELLFTRSVNLHNESERVKWELEFDHVIEAIENNLLEEISIFVRDNDTQFGFDPTSIELQLREADQASDDDLHTLFRMTRCASKADFVRQLWRKRAHYPFLQYVVENENVLKIPEHIYSIIQWHMSVVANINYNLKRNVCFEMTVNEYLNHLKDTNAKAASKKRFMNFKTSWNFLAQEHPELDMNKIDLSSQMAICLILDTDGQISKVLKWLVDIQNKLISHALLLSKVCSCLQFLLRLPEVSCCRSVPVSEVRKEDLVALDDQWLRFISEESHRGLQYGHGRRIEYDFLNIEKRLAEKLLFGKALVSFSDLPRIVFIDELYRNFLTLVEEVRDSVEQLPLPKDLEESIKRKSDENKSLSFELLNNLDMIMTLLKRTHCKPYIPLVEFVNERKSFLARGFPTHHLPSPESRLVVGHVISLHEFLEELSAERIIEGMSDEYHLELDDDAVHHLKTIKNTRKAELILKAIKRFTYRCIFMSDVSKDQALLQFLSQPSFWPSGVCQNNRIVIDGQEDDVADLFPPVVTIWHVGTVCQILADIIEKLQQGEVKIDRVITSWKSKTPQTQKKPTPKKASRKLKDV</sequence>
<dbReference type="InterPro" id="IPR027417">
    <property type="entry name" value="P-loop_NTPase"/>
</dbReference>
<protein>
    <recommendedName>
        <fullName evidence="2">AAA+ ATPase domain-containing protein</fullName>
    </recommendedName>
</protein>
<evidence type="ECO:0000256" key="1">
    <source>
        <dbReference type="SAM" id="MobiDB-lite"/>
    </source>
</evidence>
<keyword evidence="4" id="KW-1185">Reference proteome</keyword>
<dbReference type="Gene3D" id="3.40.50.300">
    <property type="entry name" value="P-loop containing nucleotide triphosphate hydrolases"/>
    <property type="match status" value="2"/>
</dbReference>
<accession>A0A9D4DMK4</accession>